<dbReference type="OrthoDB" id="21416at2759"/>
<dbReference type="PROSITE" id="PS50837">
    <property type="entry name" value="NACHT"/>
    <property type="match status" value="1"/>
</dbReference>
<dbReference type="SUPFAM" id="SSF52540">
    <property type="entry name" value="P-loop containing nucleoside triphosphate hydrolases"/>
    <property type="match status" value="1"/>
</dbReference>
<organism evidence="3 4">
    <name type="scientific">Fusarium tricinctum</name>
    <dbReference type="NCBI Taxonomy" id="61284"/>
    <lineage>
        <taxon>Eukaryota</taxon>
        <taxon>Fungi</taxon>
        <taxon>Dikarya</taxon>
        <taxon>Ascomycota</taxon>
        <taxon>Pezizomycotina</taxon>
        <taxon>Sordariomycetes</taxon>
        <taxon>Hypocreomycetidae</taxon>
        <taxon>Hypocreales</taxon>
        <taxon>Nectriaceae</taxon>
        <taxon>Fusarium</taxon>
        <taxon>Fusarium tricinctum species complex</taxon>
    </lineage>
</organism>
<dbReference type="InterPro" id="IPR007111">
    <property type="entry name" value="NACHT_NTPase"/>
</dbReference>
<dbReference type="InterPro" id="IPR036770">
    <property type="entry name" value="Ankyrin_rpt-contain_sf"/>
</dbReference>
<keyword evidence="1" id="KW-0677">Repeat</keyword>
<dbReference type="PANTHER" id="PTHR10039">
    <property type="entry name" value="AMELOGENIN"/>
    <property type="match status" value="1"/>
</dbReference>
<dbReference type="Pfam" id="PF22939">
    <property type="entry name" value="WHD_GPIID"/>
    <property type="match status" value="1"/>
</dbReference>
<sequence>MTSIQSAGFERTLEQFRRELSDTEMKEIGGANQKSLEAAIQKIQSKLGRERGLCKLTRVEALIRAMKQIEELVTIFLNVSEVVAFIWGPIKLALMVATTWGDSVRQLIDVYEEIAEAFGNLVFFRKLVQSTEHLRLVMEDYFFDILRFHRHVLNVFSPPDGKRSFNWAWVTFRRRVKPIVASLRRRHDMLSDDKLRSHAILKEVEDSESSANDRFKNLQAGLEDIRVSLASEELRSRALQDQVMRTELEGKLNIPQSRSDLQLDSPDYLLESSGNWIFSHPDYNLWETNSTPEGSVLFLNGSPGSGKSTLARTIIRRLREKRVSDLLAYFFFKHDDAGRRSMESMLRYIMMQLVNSDETVMRLAHDKWSKANSVELSTLKTTVKDCITSQRSAILVIDGLDEAADNEPDKCLKWCLDDLLATAASRGFHLKILISGQRDGRLEPLLSSHPQIWLDRADAHLQDVTEYCKSQAAKIRARFLLTQPEEESLITKVAMASQGMFLYARVVLENLASMGSIQEYEDELEAEKFPENLYHAFERVVHRVMKVNGPSCENVVKKILGWVVCSARPLRWREIQSRFCIDAEKETCNIRNVRRDGCKSICSSLVDVTNCELFGTLESEQTVNMVHKTATEYLIHTGTINLLQEHASMALFCCRYLSSQPFLIDVDYADMQSVIESGYFGFMDYAAVHFTSHCQLIQSSHGELHSASESKIAVDAAIKELIRFHSGEVNDALIESPSTDYQLESSHQNLGLSIQQSVAAIRETMHAWQSHLSPDTQFTSLEGPIRFKCPRIQCSKFAIGFVEQDAYEKHLEAHERPFKCDQPDCFAYMAGYPSQQQLRDHSENVHSESSQPKFSFPTVNRAGEWDIIEACKAGNLDEIKRFHRAGVELGETVLKKGMPLSAAVRAGHFQICEYLVNNRVNPYKVSLETADPFTAVELSIIHKSLQIMELFLRREYDARHLPRFIAQAIKANFPRGLDLLVTFIQPEQHFKIISDVLWNLSYLSTVWARKVGQGQQKNSFDARTIHAWLERVIPKLYHDSNALTDTYQNRLRYNSREYQAAKKAIVGKRDFLQTAFRGASHPLKAFLLDFVNRNDLQVKDSRENTLLHLLLIGIKSDKMHKGEQCHICVALVQRIVQIDDGLSANTRNYDGMLPASIAMHPLISPRILETLLQFTDYLNEKHNGGQSLLHHASFSRDHLQVLLKHEGLDLLIRDRRGRTVFSYIVTAHAKVDVSVLKCLVQADKRLAWTADDDKDRLTPLHHAMQKLSYYNDGIRRNESIKFLAFLLLRPDVEDILRAYLACPSSSNNPQSVRRFTEKADLAETLEVMDRIGF</sequence>
<dbReference type="PANTHER" id="PTHR10039:SF14">
    <property type="entry name" value="NACHT DOMAIN-CONTAINING PROTEIN"/>
    <property type="match status" value="1"/>
</dbReference>
<name>A0A8K0RRE7_9HYPO</name>
<dbReference type="SUPFAM" id="SSF48403">
    <property type="entry name" value="Ankyrin repeat"/>
    <property type="match status" value="1"/>
</dbReference>
<evidence type="ECO:0000256" key="1">
    <source>
        <dbReference type="ARBA" id="ARBA00022737"/>
    </source>
</evidence>
<comment type="caution">
    <text evidence="3">The sequence shown here is derived from an EMBL/GenBank/DDBJ whole genome shotgun (WGS) entry which is preliminary data.</text>
</comment>
<dbReference type="Gene3D" id="1.25.40.20">
    <property type="entry name" value="Ankyrin repeat-containing domain"/>
    <property type="match status" value="2"/>
</dbReference>
<dbReference type="Pfam" id="PF24883">
    <property type="entry name" value="NPHP3_N"/>
    <property type="match status" value="1"/>
</dbReference>
<feature type="domain" description="NACHT" evidence="2">
    <location>
        <begin position="295"/>
        <end position="407"/>
    </location>
</feature>
<evidence type="ECO:0000259" key="2">
    <source>
        <dbReference type="PROSITE" id="PS50837"/>
    </source>
</evidence>
<evidence type="ECO:0000313" key="4">
    <source>
        <dbReference type="Proteomes" id="UP000813427"/>
    </source>
</evidence>
<reference evidence="3" key="1">
    <citation type="journal article" date="2021" name="Nat. Commun.">
        <title>Genetic determinants of endophytism in the Arabidopsis root mycobiome.</title>
        <authorList>
            <person name="Mesny F."/>
            <person name="Miyauchi S."/>
            <person name="Thiergart T."/>
            <person name="Pickel B."/>
            <person name="Atanasova L."/>
            <person name="Karlsson M."/>
            <person name="Huettel B."/>
            <person name="Barry K.W."/>
            <person name="Haridas S."/>
            <person name="Chen C."/>
            <person name="Bauer D."/>
            <person name="Andreopoulos W."/>
            <person name="Pangilinan J."/>
            <person name="LaButti K."/>
            <person name="Riley R."/>
            <person name="Lipzen A."/>
            <person name="Clum A."/>
            <person name="Drula E."/>
            <person name="Henrissat B."/>
            <person name="Kohler A."/>
            <person name="Grigoriev I.V."/>
            <person name="Martin F.M."/>
            <person name="Hacquard S."/>
        </authorList>
    </citation>
    <scope>NUCLEOTIDE SEQUENCE</scope>
    <source>
        <strain evidence="3">MPI-SDFR-AT-0068</strain>
    </source>
</reference>
<proteinExistence type="predicted"/>
<dbReference type="Proteomes" id="UP000813427">
    <property type="component" value="Unassembled WGS sequence"/>
</dbReference>
<dbReference type="InterPro" id="IPR056884">
    <property type="entry name" value="NPHP3-like_N"/>
</dbReference>
<dbReference type="InterPro" id="IPR027417">
    <property type="entry name" value="P-loop_NTPase"/>
</dbReference>
<dbReference type="EMBL" id="JAGPXF010000005">
    <property type="protein sequence ID" value="KAH7242136.1"/>
    <property type="molecule type" value="Genomic_DNA"/>
</dbReference>
<evidence type="ECO:0000313" key="3">
    <source>
        <dbReference type="EMBL" id="KAH7242136.1"/>
    </source>
</evidence>
<protein>
    <recommendedName>
        <fullName evidence="2">NACHT domain-containing protein</fullName>
    </recommendedName>
</protein>
<dbReference type="Gene3D" id="3.40.50.300">
    <property type="entry name" value="P-loop containing nucleotide triphosphate hydrolases"/>
    <property type="match status" value="1"/>
</dbReference>
<gene>
    <name evidence="3" type="ORF">BKA59DRAFT_557057</name>
</gene>
<accession>A0A8K0RRE7</accession>
<dbReference type="InterPro" id="IPR054471">
    <property type="entry name" value="GPIID_WHD"/>
</dbReference>
<keyword evidence="4" id="KW-1185">Reference proteome</keyword>